<evidence type="ECO:0000313" key="1">
    <source>
        <dbReference type="EMBL" id="MST65219.1"/>
    </source>
</evidence>
<accession>A0A7X2P0G0</accession>
<comment type="caution">
    <text evidence="1">The sequence shown here is derived from an EMBL/GenBank/DDBJ whole genome shotgun (WGS) entry which is preliminary data.</text>
</comment>
<dbReference type="GO" id="GO:0005524">
    <property type="term" value="F:ATP binding"/>
    <property type="evidence" value="ECO:0007669"/>
    <property type="project" value="InterPro"/>
</dbReference>
<name>A0A7X2P0G0_9FIRM</name>
<sequence length="178" mass="20547">MKDNLGYVHVYCGDGKGKTTTAMGLCTRAAGYGYKVLIYQFMKNNKTSERKILQQIPNITFVDGLEQEKFSFQMTISEKLERKTYYEKQFRKITAKAAEENYDLLFFDELIYTIRAGLFDEQILLDYLKNEKPAHLEVILTGQQPSEELVALADYVSEIRKIKHPFDQGLPARPGIEK</sequence>
<gene>
    <name evidence="1" type="ORF">FYJ57_00385</name>
</gene>
<dbReference type="GO" id="GO:0009236">
    <property type="term" value="P:cobalamin biosynthetic process"/>
    <property type="evidence" value="ECO:0007669"/>
    <property type="project" value="InterPro"/>
</dbReference>
<dbReference type="Pfam" id="PF02572">
    <property type="entry name" value="CobA_CobO_BtuR"/>
    <property type="match status" value="1"/>
</dbReference>
<proteinExistence type="predicted"/>
<dbReference type="PANTHER" id="PTHR46638:SF1">
    <property type="entry name" value="CORRINOID ADENOSYLTRANSFERASE"/>
    <property type="match status" value="1"/>
</dbReference>
<dbReference type="EMBL" id="VUMS01000001">
    <property type="protein sequence ID" value="MST65219.1"/>
    <property type="molecule type" value="Genomic_DNA"/>
</dbReference>
<keyword evidence="2" id="KW-1185">Reference proteome</keyword>
<protein>
    <submittedName>
        <fullName evidence="1">Cob(I)yrinic acid a,c-diamide adenosyltransferase</fullName>
    </submittedName>
</protein>
<dbReference type="GO" id="GO:0008817">
    <property type="term" value="F:corrinoid adenosyltransferase activity"/>
    <property type="evidence" value="ECO:0007669"/>
    <property type="project" value="InterPro"/>
</dbReference>
<dbReference type="InterPro" id="IPR003724">
    <property type="entry name" value="CblAdoTrfase_CobA"/>
</dbReference>
<dbReference type="PIRSF" id="PIRSF015617">
    <property type="entry name" value="Adensltrnsf_CobA"/>
    <property type="match status" value="1"/>
</dbReference>
<dbReference type="AlphaFoldDB" id="A0A7X2P0G0"/>
<dbReference type="PANTHER" id="PTHR46638">
    <property type="entry name" value="CORRINOID ADENOSYLTRANSFERASE"/>
    <property type="match status" value="1"/>
</dbReference>
<keyword evidence="1" id="KW-0808">Transferase</keyword>
<reference evidence="1 2" key="1">
    <citation type="submission" date="2019-08" db="EMBL/GenBank/DDBJ databases">
        <title>In-depth cultivation of the pig gut microbiome towards novel bacterial diversity and tailored functional studies.</title>
        <authorList>
            <person name="Wylensek D."/>
            <person name="Hitch T.C.A."/>
            <person name="Clavel T."/>
        </authorList>
    </citation>
    <scope>NUCLEOTIDE SEQUENCE [LARGE SCALE GENOMIC DNA]</scope>
    <source>
        <strain evidence="1 2">BSM-380-WT-5A</strain>
    </source>
</reference>
<dbReference type="Gene3D" id="3.40.50.300">
    <property type="entry name" value="P-loop containing nucleotide triphosphate hydrolases"/>
    <property type="match status" value="1"/>
</dbReference>
<evidence type="ECO:0000313" key="2">
    <source>
        <dbReference type="Proteomes" id="UP000440513"/>
    </source>
</evidence>
<dbReference type="RefSeq" id="WP_117523097.1">
    <property type="nucleotide sequence ID" value="NZ_JBQHQP010000005.1"/>
</dbReference>
<dbReference type="Proteomes" id="UP000440513">
    <property type="component" value="Unassembled WGS sequence"/>
</dbReference>
<dbReference type="InterPro" id="IPR027417">
    <property type="entry name" value="P-loop_NTPase"/>
</dbReference>
<dbReference type="SUPFAM" id="SSF52540">
    <property type="entry name" value="P-loop containing nucleoside triphosphate hydrolases"/>
    <property type="match status" value="1"/>
</dbReference>
<organism evidence="1 2">
    <name type="scientific">Oliverpabstia intestinalis</name>
    <dbReference type="NCBI Taxonomy" id="2606633"/>
    <lineage>
        <taxon>Bacteria</taxon>
        <taxon>Bacillati</taxon>
        <taxon>Bacillota</taxon>
        <taxon>Clostridia</taxon>
        <taxon>Lachnospirales</taxon>
        <taxon>Lachnospiraceae</taxon>
        <taxon>Oliverpabstia</taxon>
    </lineage>
</organism>